<feature type="compositionally biased region" description="Polar residues" evidence="3">
    <location>
        <begin position="556"/>
        <end position="570"/>
    </location>
</feature>
<dbReference type="GeneID" id="101680121"/>
<feature type="region of interest" description="Disordered" evidence="3">
    <location>
        <begin position="551"/>
        <end position="583"/>
    </location>
</feature>
<dbReference type="CTD" id="93233"/>
<dbReference type="InterPro" id="IPR049258">
    <property type="entry name" value="ODAD1_CC"/>
</dbReference>
<dbReference type="InterPro" id="IPR051876">
    <property type="entry name" value="ODA-DC/CCD"/>
</dbReference>
<dbReference type="GO" id="GO:0036158">
    <property type="term" value="P:outer dynein arm assembly"/>
    <property type="evidence" value="ECO:0007669"/>
    <property type="project" value="TreeGrafter"/>
</dbReference>
<evidence type="ECO:0000256" key="2">
    <source>
        <dbReference type="SAM" id="Coils"/>
    </source>
</evidence>
<dbReference type="AlphaFoldDB" id="A0A8U0UZC4"/>
<keyword evidence="5" id="KW-1185">Reference proteome</keyword>
<feature type="domain" description="ODAD1 central coiled coil region" evidence="4">
    <location>
        <begin position="150"/>
        <end position="434"/>
    </location>
</feature>
<reference evidence="6 7" key="1">
    <citation type="submission" date="2025-04" db="UniProtKB">
        <authorList>
            <consortium name="RefSeq"/>
        </authorList>
    </citation>
    <scope>IDENTIFICATION</scope>
    <source>
        <tissue evidence="6 7">Brain</tissue>
    </source>
</reference>
<accession>A0A8U0UZC4</accession>
<evidence type="ECO:0000256" key="1">
    <source>
        <dbReference type="ARBA" id="ARBA00023054"/>
    </source>
</evidence>
<evidence type="ECO:0000259" key="4">
    <source>
        <dbReference type="Pfam" id="PF21773"/>
    </source>
</evidence>
<feature type="compositionally biased region" description="Low complexity" evidence="3">
    <location>
        <begin position="688"/>
        <end position="710"/>
    </location>
</feature>
<dbReference type="RefSeq" id="XP_004767500.2">
    <property type="nucleotide sequence ID" value="XM_004767443.3"/>
</dbReference>
<feature type="coiled-coil region" evidence="2">
    <location>
        <begin position="28"/>
        <end position="165"/>
    </location>
</feature>
<dbReference type="OrthoDB" id="6766775at2759"/>
<proteinExistence type="predicted"/>
<sequence>MPLGQTLGSTRSEDGSEAFLEGMADWELSRLQRQCKVMEGERQAYSKEVHQRINKQLEEIQRLEGLRDKLQVQISVAQSQVKRLRDSERLENMGQLLKCRVQVQAEVKELQEQTRTLDKQIQEWEIRIFVLGKEVRAPGVILDQKVKIRQRIKILEDQLDRVTCRFDNQLVRNAVLREELDLLRIERNRYLNVDRKLQKEIELLRHMVSSLMVSSAAAYTVREEAKSKMDLLRERAEKEVAQKDAEVQTLQRQIAHLEQLHRFLKLKNSDRLPDPAVVEKRDKRAREVAEGLRKTSQEKLVMRCEDAMNKLSQLTGESDPDLLVEKYLEMEERNFAEFTFINEQNSQLEHLQEEINEMQKALASTRASEDFVRAQQEQERKDLEQRVDEVHAEALGVEANFQDMRGRLEKLKADLQQLFTRAKCDNTIIEDLLGVKTHMRDRDIGLFLGLIEKRLVELLSVQAYLDFQNYSTPSLVSTALLVLGQSPEDLPKRMAVPQLPDNQEDTPGFEAKEDAPMSKEELRNQVTKLLEARELAREQQLKELADTVRKVESAPSVPSLSGTQRVSSGSPVGIAKSPSIMPSSILSQRTSGVLASSGGRATGSNVGRVTFGEPSSSVGHVTFGSTSAMGVPLSSRASTGGHVTFRTSSSSNYLGSTGYGVSSGVHESHVGVESRSMGSELSGGLGSSRGQVSSPRHTSSTHRGSTTSKD</sequence>
<feature type="region of interest" description="Disordered" evidence="3">
    <location>
        <begin position="661"/>
        <end position="710"/>
    </location>
</feature>
<evidence type="ECO:0000256" key="3">
    <source>
        <dbReference type="SAM" id="MobiDB-lite"/>
    </source>
</evidence>
<evidence type="ECO:0000313" key="5">
    <source>
        <dbReference type="Proteomes" id="UP000000715"/>
    </source>
</evidence>
<organism evidence="5 7">
    <name type="scientific">Mustela putorius furo</name>
    <name type="common">European domestic ferret</name>
    <name type="synonym">Mustela furo</name>
    <dbReference type="NCBI Taxonomy" id="9669"/>
    <lineage>
        <taxon>Eukaryota</taxon>
        <taxon>Metazoa</taxon>
        <taxon>Chordata</taxon>
        <taxon>Craniata</taxon>
        <taxon>Vertebrata</taxon>
        <taxon>Euteleostomi</taxon>
        <taxon>Mammalia</taxon>
        <taxon>Eutheria</taxon>
        <taxon>Laurasiatheria</taxon>
        <taxon>Carnivora</taxon>
        <taxon>Caniformia</taxon>
        <taxon>Musteloidea</taxon>
        <taxon>Mustelidae</taxon>
        <taxon>Mustelinae</taxon>
        <taxon>Mustela</taxon>
    </lineage>
</organism>
<evidence type="ECO:0000313" key="6">
    <source>
        <dbReference type="RefSeq" id="XP_004767500.2"/>
    </source>
</evidence>
<feature type="coiled-coil region" evidence="2">
    <location>
        <begin position="341"/>
        <end position="421"/>
    </location>
</feature>
<protein>
    <submittedName>
        <fullName evidence="6 7">Outer dynein arm-docking complex subunit 1 isoform X5</fullName>
    </submittedName>
</protein>
<dbReference type="RefSeq" id="XP_044933028.1">
    <property type="nucleotide sequence ID" value="XM_045077093.1"/>
</dbReference>
<gene>
    <name evidence="6 7" type="primary">ODAD1</name>
</gene>
<evidence type="ECO:0000313" key="7">
    <source>
        <dbReference type="RefSeq" id="XP_044933028.1"/>
    </source>
</evidence>
<dbReference type="PANTHER" id="PTHR21694:SF35">
    <property type="entry name" value="OUTER DYNEIN ARM-DOCKING COMPLEX SUBUNIT 1"/>
    <property type="match status" value="1"/>
</dbReference>
<dbReference type="GO" id="GO:0003341">
    <property type="term" value="P:cilium movement"/>
    <property type="evidence" value="ECO:0007669"/>
    <property type="project" value="TreeGrafter"/>
</dbReference>
<dbReference type="Pfam" id="PF21773">
    <property type="entry name" value="ODAD1_CC"/>
    <property type="match status" value="1"/>
</dbReference>
<dbReference type="PANTHER" id="PTHR21694">
    <property type="entry name" value="COILED-COIL DOMAIN-CONTAINING PROTEIN 63"/>
    <property type="match status" value="1"/>
</dbReference>
<keyword evidence="1 2" id="KW-0175">Coiled coil</keyword>
<dbReference type="Proteomes" id="UP000000715">
    <property type="component" value="Unplaced"/>
</dbReference>
<feature type="coiled-coil region" evidence="2">
    <location>
        <begin position="222"/>
        <end position="267"/>
    </location>
</feature>
<feature type="region of interest" description="Disordered" evidence="3">
    <location>
        <begin position="498"/>
        <end position="518"/>
    </location>
</feature>
<dbReference type="KEGG" id="mpuf:101680121"/>
<name>A0A8U0UZC4_MUSPF</name>
<dbReference type="GO" id="GO:0005930">
    <property type="term" value="C:axoneme"/>
    <property type="evidence" value="ECO:0007669"/>
    <property type="project" value="TreeGrafter"/>
</dbReference>